<comment type="caution">
    <text evidence="3">The sequence shown here is derived from an EMBL/GenBank/DDBJ whole genome shotgun (WGS) entry which is preliminary data.</text>
</comment>
<dbReference type="PROSITE" id="PS50846">
    <property type="entry name" value="HMA_2"/>
    <property type="match status" value="1"/>
</dbReference>
<evidence type="ECO:0000256" key="1">
    <source>
        <dbReference type="SAM" id="Phobius"/>
    </source>
</evidence>
<dbReference type="RefSeq" id="WP_210041335.1">
    <property type="nucleotide sequence ID" value="NZ_JBHLVU010000073.1"/>
</dbReference>
<proteinExistence type="predicted"/>
<feature type="domain" description="HMA" evidence="2">
    <location>
        <begin position="14"/>
        <end position="84"/>
    </location>
</feature>
<dbReference type="PROSITE" id="PS51257">
    <property type="entry name" value="PROKAR_LIPOPROTEIN"/>
    <property type="match status" value="1"/>
</dbReference>
<keyword evidence="1" id="KW-0472">Membrane</keyword>
<feature type="transmembrane region" description="Helical" evidence="1">
    <location>
        <begin position="6"/>
        <end position="26"/>
    </location>
</feature>
<accession>A0ABS7CA02</accession>
<sequence>MKIKWIPTLITAVLSACLLVGGWYMYRNMATVKPFEQILSQIPGVTEAKPDIYQNSVTVELTLDKNADVREVYDKITSEGKSVIGSRELRLQIKEGTNQDKLNDVWSSMLFGIAQAMDHRNYADIPQTLKQAEQQFDGIQAASEMDNENVYITLKDGDSVKHVVLPRAPEQLGAWPNA</sequence>
<evidence type="ECO:0000313" key="3">
    <source>
        <dbReference type="EMBL" id="MBW7457770.1"/>
    </source>
</evidence>
<keyword evidence="4" id="KW-1185">Reference proteome</keyword>
<reference evidence="3 4" key="1">
    <citation type="submission" date="2021-07" db="EMBL/GenBank/DDBJ databases">
        <title>Paenibacillus radiodurans sp. nov., isolated from the southeastern edge of Tengger Desert.</title>
        <authorList>
            <person name="Zhang G."/>
        </authorList>
    </citation>
    <scope>NUCLEOTIDE SEQUENCE [LARGE SCALE GENOMIC DNA]</scope>
    <source>
        <strain evidence="3 4">CCM 7311</strain>
    </source>
</reference>
<dbReference type="EMBL" id="JAHZIK010000957">
    <property type="protein sequence ID" value="MBW7457770.1"/>
    <property type="molecule type" value="Genomic_DNA"/>
</dbReference>
<dbReference type="InterPro" id="IPR006121">
    <property type="entry name" value="HMA_dom"/>
</dbReference>
<evidence type="ECO:0000313" key="4">
    <source>
        <dbReference type="Proteomes" id="UP001519887"/>
    </source>
</evidence>
<dbReference type="CDD" id="cd00371">
    <property type="entry name" value="HMA"/>
    <property type="match status" value="1"/>
</dbReference>
<dbReference type="Proteomes" id="UP001519887">
    <property type="component" value="Unassembled WGS sequence"/>
</dbReference>
<evidence type="ECO:0000259" key="2">
    <source>
        <dbReference type="PROSITE" id="PS50846"/>
    </source>
</evidence>
<protein>
    <recommendedName>
        <fullName evidence="2">HMA domain-containing protein</fullName>
    </recommendedName>
</protein>
<name>A0ABS7CA02_9BACL</name>
<organism evidence="3 4">
    <name type="scientific">Paenibacillus sepulcri</name>
    <dbReference type="NCBI Taxonomy" id="359917"/>
    <lineage>
        <taxon>Bacteria</taxon>
        <taxon>Bacillati</taxon>
        <taxon>Bacillota</taxon>
        <taxon>Bacilli</taxon>
        <taxon>Bacillales</taxon>
        <taxon>Paenibacillaceae</taxon>
        <taxon>Paenibacillus</taxon>
    </lineage>
</organism>
<keyword evidence="1" id="KW-1133">Transmembrane helix</keyword>
<gene>
    <name evidence="3" type="ORF">K0U00_27385</name>
</gene>
<keyword evidence="1" id="KW-0812">Transmembrane</keyword>